<feature type="domain" description="YhdP central" evidence="2">
    <location>
        <begin position="382"/>
        <end position="761"/>
    </location>
</feature>
<dbReference type="Proteomes" id="UP000261704">
    <property type="component" value="Chromosome"/>
</dbReference>
<dbReference type="AlphaFoldDB" id="A0A347UHD4"/>
<evidence type="ECO:0000259" key="2">
    <source>
        <dbReference type="Pfam" id="PF13116"/>
    </source>
</evidence>
<dbReference type="RefSeq" id="WP_118942918.1">
    <property type="nucleotide sequence ID" value="NZ_CP032125.1"/>
</dbReference>
<dbReference type="EMBL" id="CP032125">
    <property type="protein sequence ID" value="AXX98262.1"/>
    <property type="molecule type" value="Genomic_DNA"/>
</dbReference>
<keyword evidence="1" id="KW-0472">Membrane</keyword>
<keyword evidence="1" id="KW-1133">Transmembrane helix</keyword>
<dbReference type="InterPro" id="IPR025263">
    <property type="entry name" value="YhdP_central"/>
</dbReference>
<evidence type="ECO:0000313" key="4">
    <source>
        <dbReference type="Proteomes" id="UP000261704"/>
    </source>
</evidence>
<proteinExistence type="predicted"/>
<dbReference type="KEGG" id="pamo:BAR1_10165"/>
<accession>A0A347UHD4</accession>
<keyword evidence="1" id="KW-0812">Transmembrane</keyword>
<dbReference type="Pfam" id="PF13116">
    <property type="entry name" value="YhdP"/>
    <property type="match status" value="1"/>
</dbReference>
<evidence type="ECO:0000256" key="1">
    <source>
        <dbReference type="SAM" id="Phobius"/>
    </source>
</evidence>
<organism evidence="3 4">
    <name type="scientific">Profundibacter amoris</name>
    <dbReference type="NCBI Taxonomy" id="2171755"/>
    <lineage>
        <taxon>Bacteria</taxon>
        <taxon>Pseudomonadati</taxon>
        <taxon>Pseudomonadota</taxon>
        <taxon>Alphaproteobacteria</taxon>
        <taxon>Rhodobacterales</taxon>
        <taxon>Paracoccaceae</taxon>
        <taxon>Profundibacter</taxon>
    </lineage>
</organism>
<keyword evidence="4" id="KW-1185">Reference proteome</keyword>
<feature type="transmembrane region" description="Helical" evidence="1">
    <location>
        <begin position="31"/>
        <end position="53"/>
    </location>
</feature>
<dbReference type="OrthoDB" id="7161641at2"/>
<evidence type="ECO:0000313" key="3">
    <source>
        <dbReference type="EMBL" id="AXX98262.1"/>
    </source>
</evidence>
<protein>
    <recommendedName>
        <fullName evidence="2">YhdP central domain-containing protein</fullName>
    </recommendedName>
</protein>
<sequence>MSEEQATDTQALDVKAGKAERRKRRRRRVGYWLWGSAKLLILLVAVGLVIFAMSGKSIRAPEWMQVRILDQLNAVVSDGDVAFEAIGLHFEKGLKPTITVKGLVLRNAKDAVIARVAMASASLSPKALIQGEIRPTDLRLDQASVTLKRARNGQFDLGFGVDVTGDSTDADATETKTLGQLLDGVDKAFETPVLGTIETVELTHLILNFSDARARRGWLLTEGRMQMQQDAEKVAISVGFSLNYGAAQPATIALNFDTQKGTAVAGFGIKVDQVAARDLASQLPALAWLGVLDAPISGAMRAKIGEDGLLGQMDGTLEIGQGSLQPNEEARAIAFDSGRAYFGYDPKEQRIRFDELSVQTGAGKLVVEGQGYLRDMVNGVPAVMLGQFQIQELSVDPEGVFAAPVGFAGGALDMRLRIDPFKLDIGQAVLRDGDNSYLVKGKVTADTEGWHLAMDASVDAITPERLVGLWPLKVVPNTREWIDENVNSAEIFNVNGAIRVNSGEKPVFGMGFEFQNANVRYMKHLPVVENGAGHGTIADNVLTVVVDRGDVTAPEGGVMDATGTVFQIPDIDIKGPPAVIYLKARGPIHAAMSLLDQKPFNIMSKAGQPVDLATGRIGLEAEIHLRLVKKIEVEDVDYDVAATLTDVRSDKLVAGRVLTARELALVANPQDVEISGAGLLGRVPVQGAWHQKQGKEFAGQSRLEGTVELSQRFIDEFGIGLPKGSVTGAGRGQITIDLRRGEASKFRLVSDLKNVGMRISDLGWALSKSHTGKLEVVGTLGTPPRIDKLLIEGAGLRAEGSVKLTAAGDLEIAKFKRVKLAGWLDAPVELIGRGRGATPSVRLTGGVVDTRKAAFGSGGGSAPTSTRGVSLTVALDRLIVSEGITLTGFRGTFTRRNGFSGEYTARVNGKAPISGIVVPSKGGSAFRIKSKDAGAVFRAAGVLETVREGTMDLTLVPRKGYEGQYDGRLEGKSIKIRGAPAMADLLGAISGVGLLEQLNGKGIVFTDYQARFRLTPTQVIIISSSAVGASMGVSMDGFYNLGSSTLDMQGVISPVYFVNGIGRIFTRKGEGLFGFNYRMTGKASDPKIRVNPLSILTPGMFRELFKRPPPKVAQ</sequence>
<gene>
    <name evidence="3" type="ORF">BAR1_10165</name>
</gene>
<name>A0A347UHD4_9RHOB</name>
<reference evidence="3 4" key="1">
    <citation type="submission" date="2018-09" db="EMBL/GenBank/DDBJ databases">
        <title>Profundibacter amoris BAR1 gen. nov., sp. nov., a new member of the Roseobacter clade isolated at Lokis Castle Vent Field on the Arctic Mid-Oceanic Ridge.</title>
        <authorList>
            <person name="Le Moine Bauer S."/>
            <person name="Sjoeberg A.G."/>
            <person name="L'Haridon S."/>
            <person name="Stokke R."/>
            <person name="Roalkvam I."/>
            <person name="Steen I.H."/>
            <person name="Dahle H."/>
        </authorList>
    </citation>
    <scope>NUCLEOTIDE SEQUENCE [LARGE SCALE GENOMIC DNA]</scope>
    <source>
        <strain evidence="3 4">BAR1</strain>
    </source>
</reference>